<protein>
    <submittedName>
        <fullName evidence="1">Uncharacterized protein</fullName>
    </submittedName>
</protein>
<comment type="caution">
    <text evidence="1">The sequence shown here is derived from an EMBL/GenBank/DDBJ whole genome shotgun (WGS) entry which is preliminary data.</text>
</comment>
<proteinExistence type="predicted"/>
<reference evidence="1" key="1">
    <citation type="journal article" date="2018" name="Nat. Plants">
        <title>Whole-genome landscape of Medicago truncatula symbiotic genes.</title>
        <authorList>
            <person name="Pecrix Y."/>
            <person name="Gamas P."/>
            <person name="Carrere S."/>
        </authorList>
    </citation>
    <scope>NUCLEOTIDE SEQUENCE</scope>
    <source>
        <tissue evidence="1">Leaves</tissue>
    </source>
</reference>
<name>A0A396JIX8_MEDTR</name>
<gene>
    <name evidence="1" type="ORF">MtrunA17_Chr2g0330301</name>
</gene>
<organism evidence="1">
    <name type="scientific">Medicago truncatula</name>
    <name type="common">Barrel medic</name>
    <name type="synonym">Medicago tribuloides</name>
    <dbReference type="NCBI Taxonomy" id="3880"/>
    <lineage>
        <taxon>Eukaryota</taxon>
        <taxon>Viridiplantae</taxon>
        <taxon>Streptophyta</taxon>
        <taxon>Embryophyta</taxon>
        <taxon>Tracheophyta</taxon>
        <taxon>Spermatophyta</taxon>
        <taxon>Magnoliopsida</taxon>
        <taxon>eudicotyledons</taxon>
        <taxon>Gunneridae</taxon>
        <taxon>Pentapetalae</taxon>
        <taxon>rosids</taxon>
        <taxon>fabids</taxon>
        <taxon>Fabales</taxon>
        <taxon>Fabaceae</taxon>
        <taxon>Papilionoideae</taxon>
        <taxon>50 kb inversion clade</taxon>
        <taxon>NPAAA clade</taxon>
        <taxon>Hologalegina</taxon>
        <taxon>IRL clade</taxon>
        <taxon>Trifolieae</taxon>
        <taxon>Medicago</taxon>
    </lineage>
</organism>
<dbReference type="Gramene" id="rna12576">
    <property type="protein sequence ID" value="RHN76278.1"/>
    <property type="gene ID" value="gene12576"/>
</dbReference>
<dbReference type="EMBL" id="PSQE01000002">
    <property type="protein sequence ID" value="RHN76278.1"/>
    <property type="molecule type" value="Genomic_DNA"/>
</dbReference>
<sequence length="64" mass="7476">MCFWSHSVINGVLAVRKNAYRPRRQVVMHISKSYCCKSFWIVVSKECSTSSRLRFKHMSLHSNG</sequence>
<evidence type="ECO:0000313" key="1">
    <source>
        <dbReference type="EMBL" id="RHN76278.1"/>
    </source>
</evidence>
<accession>A0A396JIX8</accession>
<dbReference type="AlphaFoldDB" id="A0A396JIX8"/>
<dbReference type="Proteomes" id="UP000265566">
    <property type="component" value="Chromosome 2"/>
</dbReference>